<proteinExistence type="predicted"/>
<sequence length="97" mass="10286">MVIHNHTALLSCPPNFCQASPQTSSLPPVRQQVWVHTINLERGSGRGDGVGEFAGGGKGGESGSEDSDRSEGSCPFSTSVFLQNPPHGPRLLSEGWR</sequence>
<evidence type="ECO:0000256" key="1">
    <source>
        <dbReference type="SAM" id="MobiDB-lite"/>
    </source>
</evidence>
<evidence type="ECO:0000313" key="3">
    <source>
        <dbReference type="Proteomes" id="UP001488805"/>
    </source>
</evidence>
<feature type="compositionally biased region" description="Gly residues" evidence="1">
    <location>
        <begin position="46"/>
        <end position="62"/>
    </location>
</feature>
<dbReference type="Proteomes" id="UP001488805">
    <property type="component" value="Unassembled WGS sequence"/>
</dbReference>
<reference evidence="2 3" key="1">
    <citation type="journal article" date="2024" name="Genome Biol. Evol.">
        <title>Chromosome-level genome assembly of the viviparous eelpout Zoarces viviparus.</title>
        <authorList>
            <person name="Fuhrmann N."/>
            <person name="Brasseur M.V."/>
            <person name="Bakowski C.E."/>
            <person name="Podsiadlowski L."/>
            <person name="Prost S."/>
            <person name="Krehenwinkel H."/>
            <person name="Mayer C."/>
        </authorList>
    </citation>
    <scope>NUCLEOTIDE SEQUENCE [LARGE SCALE GENOMIC DNA]</scope>
    <source>
        <strain evidence="2">NO-MEL_2022_Ind0_liver</strain>
    </source>
</reference>
<keyword evidence="3" id="KW-1185">Reference proteome</keyword>
<gene>
    <name evidence="2" type="ORF">VZT92_014430</name>
</gene>
<organism evidence="2 3">
    <name type="scientific">Zoarces viviparus</name>
    <name type="common">Viviparous eelpout</name>
    <name type="synonym">Blennius viviparus</name>
    <dbReference type="NCBI Taxonomy" id="48416"/>
    <lineage>
        <taxon>Eukaryota</taxon>
        <taxon>Metazoa</taxon>
        <taxon>Chordata</taxon>
        <taxon>Craniata</taxon>
        <taxon>Vertebrata</taxon>
        <taxon>Euteleostomi</taxon>
        <taxon>Actinopterygii</taxon>
        <taxon>Neopterygii</taxon>
        <taxon>Teleostei</taxon>
        <taxon>Neoteleostei</taxon>
        <taxon>Acanthomorphata</taxon>
        <taxon>Eupercaria</taxon>
        <taxon>Perciformes</taxon>
        <taxon>Cottioidei</taxon>
        <taxon>Zoarcales</taxon>
        <taxon>Zoarcidae</taxon>
        <taxon>Zoarcinae</taxon>
        <taxon>Zoarces</taxon>
    </lineage>
</organism>
<dbReference type="AlphaFoldDB" id="A0AAW1EZR3"/>
<comment type="caution">
    <text evidence="2">The sequence shown here is derived from an EMBL/GenBank/DDBJ whole genome shotgun (WGS) entry which is preliminary data.</text>
</comment>
<dbReference type="EMBL" id="JBCEZU010000112">
    <property type="protein sequence ID" value="KAK9527914.1"/>
    <property type="molecule type" value="Genomic_DNA"/>
</dbReference>
<protein>
    <submittedName>
        <fullName evidence="2">Uncharacterized protein</fullName>
    </submittedName>
</protein>
<feature type="region of interest" description="Disordered" evidence="1">
    <location>
        <begin position="41"/>
        <end position="97"/>
    </location>
</feature>
<name>A0AAW1EZR3_ZOAVI</name>
<evidence type="ECO:0000313" key="2">
    <source>
        <dbReference type="EMBL" id="KAK9527914.1"/>
    </source>
</evidence>
<accession>A0AAW1EZR3</accession>